<keyword evidence="2" id="KW-1185">Reference proteome</keyword>
<proteinExistence type="predicted"/>
<comment type="caution">
    <text evidence="1">The sequence shown here is derived from an EMBL/GenBank/DDBJ whole genome shotgun (WGS) entry which is preliminary data.</text>
</comment>
<protein>
    <submittedName>
        <fullName evidence="1">Uncharacterized protein</fullName>
    </submittedName>
</protein>
<dbReference type="AlphaFoldDB" id="A0AAI9XXF6"/>
<gene>
    <name evidence="1" type="ORF">CCUS01_08325</name>
</gene>
<organism evidence="1 2">
    <name type="scientific">Colletotrichum cuscutae</name>
    <dbReference type="NCBI Taxonomy" id="1209917"/>
    <lineage>
        <taxon>Eukaryota</taxon>
        <taxon>Fungi</taxon>
        <taxon>Dikarya</taxon>
        <taxon>Ascomycota</taxon>
        <taxon>Pezizomycotina</taxon>
        <taxon>Sordariomycetes</taxon>
        <taxon>Hypocreomycetidae</taxon>
        <taxon>Glomerellales</taxon>
        <taxon>Glomerellaceae</taxon>
        <taxon>Colletotrichum</taxon>
        <taxon>Colletotrichum acutatum species complex</taxon>
    </lineage>
</organism>
<evidence type="ECO:0000313" key="2">
    <source>
        <dbReference type="Proteomes" id="UP001239213"/>
    </source>
</evidence>
<reference evidence="1" key="1">
    <citation type="submission" date="2016-11" db="EMBL/GenBank/DDBJ databases">
        <title>The genome sequence of Colletotrichum cuscutae.</title>
        <authorList>
            <person name="Baroncelli R."/>
        </authorList>
    </citation>
    <scope>NUCLEOTIDE SEQUENCE</scope>
    <source>
        <strain evidence="1">IMI 304802</strain>
    </source>
</reference>
<dbReference type="Proteomes" id="UP001239213">
    <property type="component" value="Unassembled WGS sequence"/>
</dbReference>
<accession>A0AAI9XXF6</accession>
<dbReference type="EMBL" id="MPDP01000267">
    <property type="protein sequence ID" value="KAK1463637.1"/>
    <property type="molecule type" value="Genomic_DNA"/>
</dbReference>
<sequence length="50" mass="5887">MKNRSRLVFHPAWPRDAPHRTRRLQVGGNGMRGWYRGSRSRVREGVDGLR</sequence>
<name>A0AAI9XXF6_9PEZI</name>
<evidence type="ECO:0000313" key="1">
    <source>
        <dbReference type="EMBL" id="KAK1463637.1"/>
    </source>
</evidence>